<dbReference type="Pfam" id="PF13749">
    <property type="entry name" value="HATPase_c_4"/>
    <property type="match status" value="1"/>
</dbReference>
<dbReference type="Gene3D" id="3.30.565.60">
    <property type="match status" value="1"/>
</dbReference>
<dbReference type="Pfam" id="PF04326">
    <property type="entry name" value="SLFN_AlbA_2"/>
    <property type="match status" value="1"/>
</dbReference>
<keyword evidence="3" id="KW-1185">Reference proteome</keyword>
<evidence type="ECO:0000313" key="2">
    <source>
        <dbReference type="EMBL" id="ADC63696.1"/>
    </source>
</evidence>
<dbReference type="EMBL" id="CP001896">
    <property type="protein sequence ID" value="ADC63696.1"/>
    <property type="molecule type" value="Genomic_DNA"/>
</dbReference>
<dbReference type="OrthoDB" id="34589at2"/>
<dbReference type="KEGG" id="alv:Alvin_2788"/>
<proteinExistence type="predicted"/>
<dbReference type="STRING" id="572477.Alvin_2788"/>
<dbReference type="AlphaFoldDB" id="D3RQL2"/>
<dbReference type="Proteomes" id="UP000001441">
    <property type="component" value="Chromosome"/>
</dbReference>
<dbReference type="PANTHER" id="PTHR30595:SF6">
    <property type="entry name" value="SCHLAFEN ALBA-2 DOMAIN-CONTAINING PROTEIN"/>
    <property type="match status" value="1"/>
</dbReference>
<reference evidence="2 3" key="1">
    <citation type="journal article" date="2011" name="Stand. Genomic Sci.">
        <title>Complete genome sequence of Allochromatium vinosum DSM 180(T).</title>
        <authorList>
            <person name="Weissgerber T."/>
            <person name="Zigann R."/>
            <person name="Bruce D."/>
            <person name="Chang Y.J."/>
            <person name="Detter J.C."/>
            <person name="Han C."/>
            <person name="Hauser L."/>
            <person name="Jeffries C.D."/>
            <person name="Land M."/>
            <person name="Munk A.C."/>
            <person name="Tapia R."/>
            <person name="Dahl C."/>
        </authorList>
    </citation>
    <scope>NUCLEOTIDE SEQUENCE [LARGE SCALE GENOMIC DNA]</scope>
    <source>
        <strain evidence="3">ATCC 17899 / DSM 180 / NBRC 103801 / NCIMB 10441 / D</strain>
    </source>
</reference>
<dbReference type="Gene3D" id="3.30.950.30">
    <property type="entry name" value="Schlafen, AAA domain"/>
    <property type="match status" value="1"/>
</dbReference>
<dbReference type="PANTHER" id="PTHR30595">
    <property type="entry name" value="GLPR-RELATED TRANSCRIPTIONAL REPRESSOR"/>
    <property type="match status" value="1"/>
</dbReference>
<dbReference type="InterPro" id="IPR007421">
    <property type="entry name" value="Schlafen_AlbA_2_dom"/>
</dbReference>
<sequence>MNAEQLQQRIRLGEDSTLELKRLAIKDSGKVFEPHPDGLSDELAAMANASGGLLVLGVDDRTREIIGLPLEHLDRAETWLTAICTDRIQPPLDIVTRHLTLPDATGTPVPVITVEVPRSLWVHKSANGYFRRVGHAKRELTPDALARLFQQRSQARLIRFEEQTVPGCTPDDIDALLVRRFLHPDEGEIPEQLERLHLLARHDEQWAPTVAGVLLCTLDPTRWLRNAEILAVAHHGVRNDPNEQIDALEIRGPLDRQIFDALHFVRRNMVTVARKRLGRIDYPQYALDAVFEAIVNAVAHRDYSLHGQRIRLFMFSDRLEIHSPGALPNTLSLESMTRLSVPRNEILASLFARYYPVDDPTLGRRLLMDRRGFGVEMILRESERLSGRRPLYEAIGDLELCLTIYAQDLPVGAR</sequence>
<gene>
    <name evidence="2" type="ordered locus">Alvin_2788</name>
</gene>
<organism evidence="2 3">
    <name type="scientific">Allochromatium vinosum (strain ATCC 17899 / DSM 180 / NBRC 103801 / NCIMB 10441 / D)</name>
    <name type="common">Chromatium vinosum</name>
    <dbReference type="NCBI Taxonomy" id="572477"/>
    <lineage>
        <taxon>Bacteria</taxon>
        <taxon>Pseudomonadati</taxon>
        <taxon>Pseudomonadota</taxon>
        <taxon>Gammaproteobacteria</taxon>
        <taxon>Chromatiales</taxon>
        <taxon>Chromatiaceae</taxon>
        <taxon>Allochromatium</taxon>
    </lineage>
</organism>
<dbReference type="RefSeq" id="WP_012971963.1">
    <property type="nucleotide sequence ID" value="NC_013851.1"/>
</dbReference>
<dbReference type="eggNOG" id="COG2865">
    <property type="taxonomic scope" value="Bacteria"/>
</dbReference>
<feature type="domain" description="Schlafen AlbA-2" evidence="1">
    <location>
        <begin position="14"/>
        <end position="140"/>
    </location>
</feature>
<evidence type="ECO:0000313" key="3">
    <source>
        <dbReference type="Proteomes" id="UP000001441"/>
    </source>
</evidence>
<dbReference type="InterPro" id="IPR038461">
    <property type="entry name" value="Schlafen_AlbA_2_dom_sf"/>
</dbReference>
<dbReference type="InterPro" id="IPR038475">
    <property type="entry name" value="RecG_C_sf"/>
</dbReference>
<evidence type="ECO:0000259" key="1">
    <source>
        <dbReference type="Pfam" id="PF04326"/>
    </source>
</evidence>
<accession>D3RQL2</accession>
<name>D3RQL2_ALLVD</name>
<protein>
    <submittedName>
        <fullName evidence="2">Transcriptional regulator</fullName>
    </submittedName>
</protein>
<dbReference type="HOGENOM" id="CLU_024970_3_3_6"/>